<gene>
    <name evidence="8" type="ORF">EAS64_29980</name>
</gene>
<dbReference type="SUPFAM" id="SSF103473">
    <property type="entry name" value="MFS general substrate transporter"/>
    <property type="match status" value="1"/>
</dbReference>
<feature type="transmembrane region" description="Helical" evidence="7">
    <location>
        <begin position="313"/>
        <end position="334"/>
    </location>
</feature>
<keyword evidence="4 7" id="KW-0812">Transmembrane</keyword>
<feature type="transmembrane region" description="Helical" evidence="7">
    <location>
        <begin position="250"/>
        <end position="271"/>
    </location>
</feature>
<feature type="transmembrane region" description="Helical" evidence="7">
    <location>
        <begin position="340"/>
        <end position="362"/>
    </location>
</feature>
<protein>
    <submittedName>
        <fullName evidence="8">MFS transporter</fullName>
    </submittedName>
</protein>
<feature type="transmembrane region" description="Helical" evidence="7">
    <location>
        <begin position="106"/>
        <end position="135"/>
    </location>
</feature>
<dbReference type="PANTHER" id="PTHR23513:SF11">
    <property type="entry name" value="STAPHYLOFERRIN A TRANSPORTER"/>
    <property type="match status" value="1"/>
</dbReference>
<dbReference type="EMBL" id="RPFW01000006">
    <property type="protein sequence ID" value="TVZ01700.1"/>
    <property type="molecule type" value="Genomic_DNA"/>
</dbReference>
<dbReference type="Proteomes" id="UP000460272">
    <property type="component" value="Unassembled WGS sequence"/>
</dbReference>
<reference evidence="8 9" key="1">
    <citation type="submission" date="2018-11" db="EMBL/GenBank/DDBJ databases">
        <title>Trebonia kvetii gen.nov., sp.nov., a novel acidophilic actinobacterium, and proposal of the new actinobacterial family Treboniaceae fam. nov.</title>
        <authorList>
            <person name="Rapoport D."/>
            <person name="Sagova-Mareckova M."/>
            <person name="Sedlacek I."/>
            <person name="Provaznik J."/>
            <person name="Kralova S."/>
            <person name="Pavlinic D."/>
            <person name="Benes V."/>
            <person name="Kopecky J."/>
        </authorList>
    </citation>
    <scope>NUCLEOTIDE SEQUENCE [LARGE SCALE GENOMIC DNA]</scope>
    <source>
        <strain evidence="8 9">15Tr583</strain>
    </source>
</reference>
<evidence type="ECO:0000256" key="2">
    <source>
        <dbReference type="ARBA" id="ARBA00022448"/>
    </source>
</evidence>
<evidence type="ECO:0000256" key="3">
    <source>
        <dbReference type="ARBA" id="ARBA00022475"/>
    </source>
</evidence>
<accession>A0A6P2BRY0</accession>
<evidence type="ECO:0000256" key="4">
    <source>
        <dbReference type="ARBA" id="ARBA00022692"/>
    </source>
</evidence>
<dbReference type="CDD" id="cd06173">
    <property type="entry name" value="MFS_MefA_like"/>
    <property type="match status" value="1"/>
</dbReference>
<evidence type="ECO:0000256" key="7">
    <source>
        <dbReference type="SAM" id="Phobius"/>
    </source>
</evidence>
<dbReference type="OrthoDB" id="9775268at2"/>
<dbReference type="PANTHER" id="PTHR23513">
    <property type="entry name" value="INTEGRAL MEMBRANE EFFLUX PROTEIN-RELATED"/>
    <property type="match status" value="1"/>
</dbReference>
<evidence type="ECO:0000256" key="1">
    <source>
        <dbReference type="ARBA" id="ARBA00004651"/>
    </source>
</evidence>
<dbReference type="AlphaFoldDB" id="A0A6P2BRY0"/>
<proteinExistence type="predicted"/>
<feature type="transmembrane region" description="Helical" evidence="7">
    <location>
        <begin position="180"/>
        <end position="204"/>
    </location>
</feature>
<dbReference type="GO" id="GO:0005886">
    <property type="term" value="C:plasma membrane"/>
    <property type="evidence" value="ECO:0007669"/>
    <property type="project" value="UniProtKB-SubCell"/>
</dbReference>
<dbReference type="Pfam" id="PF05977">
    <property type="entry name" value="MFS_3"/>
    <property type="match status" value="1"/>
</dbReference>
<evidence type="ECO:0000313" key="8">
    <source>
        <dbReference type="EMBL" id="TVZ01700.1"/>
    </source>
</evidence>
<evidence type="ECO:0000256" key="5">
    <source>
        <dbReference type="ARBA" id="ARBA00022989"/>
    </source>
</evidence>
<feature type="transmembrane region" description="Helical" evidence="7">
    <location>
        <begin position="67"/>
        <end position="85"/>
    </location>
</feature>
<dbReference type="RefSeq" id="WP_145858503.1">
    <property type="nucleotide sequence ID" value="NZ_RPFW01000006.1"/>
</dbReference>
<keyword evidence="3" id="KW-1003">Cell membrane</keyword>
<keyword evidence="6 7" id="KW-0472">Membrane</keyword>
<dbReference type="InterPro" id="IPR010290">
    <property type="entry name" value="TM_effector"/>
</dbReference>
<keyword evidence="9" id="KW-1185">Reference proteome</keyword>
<dbReference type="Gene3D" id="1.20.1250.20">
    <property type="entry name" value="MFS general substrate transporter like domains"/>
    <property type="match status" value="1"/>
</dbReference>
<comment type="subcellular location">
    <subcellularLocation>
        <location evidence="1">Cell membrane</location>
        <topology evidence="1">Multi-pass membrane protein</topology>
    </subcellularLocation>
</comment>
<keyword evidence="5 7" id="KW-1133">Transmembrane helix</keyword>
<evidence type="ECO:0000313" key="9">
    <source>
        <dbReference type="Proteomes" id="UP000460272"/>
    </source>
</evidence>
<feature type="transmembrane region" description="Helical" evidence="7">
    <location>
        <begin position="37"/>
        <end position="61"/>
    </location>
</feature>
<organism evidence="8 9">
    <name type="scientific">Trebonia kvetii</name>
    <dbReference type="NCBI Taxonomy" id="2480626"/>
    <lineage>
        <taxon>Bacteria</taxon>
        <taxon>Bacillati</taxon>
        <taxon>Actinomycetota</taxon>
        <taxon>Actinomycetes</taxon>
        <taxon>Streptosporangiales</taxon>
        <taxon>Treboniaceae</taxon>
        <taxon>Trebonia</taxon>
    </lineage>
</organism>
<dbReference type="InterPro" id="IPR036259">
    <property type="entry name" value="MFS_trans_sf"/>
</dbReference>
<evidence type="ECO:0000256" key="6">
    <source>
        <dbReference type="ARBA" id="ARBA00023136"/>
    </source>
</evidence>
<keyword evidence="2" id="KW-0813">Transport</keyword>
<name>A0A6P2BRY0_9ACTN</name>
<comment type="caution">
    <text evidence="8">The sequence shown here is derived from an EMBL/GenBank/DDBJ whole genome shotgun (WGS) entry which is preliminary data.</text>
</comment>
<feature type="transmembrane region" description="Helical" evidence="7">
    <location>
        <begin position="283"/>
        <end position="301"/>
    </location>
</feature>
<sequence>MTMSDADAQAGQDAEPERRRLILRRSFQSLESPAYRAWFFSQVFSASGTMTQVVAMSWFLLRLTGDSVDLGLMATFTFLPVLLLSPHAGALVDRVDRRKLLIATQIAFGLLAAAAAAIIAAGVAEAWMIFLITLLNGFVFAPDSTARQVYVVDLVGTERLASAVGLYEIILNVSRVAGPALGGALLATAGVAACCAVNAASYLIPLYVLLRYKPAHVTAATLRTAGAQRQPSVSLRDGIGYAWRHGPIRVCVGLAAASGLLFNMGVSLPVLATHAFHLGGGGYGLLMSVFGIGALPGALLASSGDGRPTGRRVGVLALATAAAIGCTALAPALWLAIIGLLAVGLLSIWFIAAANTLVQLAAGDGMRGRMMGLWTMALPGAQVGTGPFAGWVTEVAGPRVGFALPAMALSAIAGAGWQALTASPAVVADVSAESAVG</sequence>